<proteinExistence type="inferred from homology"/>
<accession>A0A7L0J5N9</accession>
<organism evidence="4 5">
    <name type="scientific">Piprites chloris</name>
    <name type="common">Wing-barred manakin</name>
    <dbReference type="NCBI Taxonomy" id="114369"/>
    <lineage>
        <taxon>Eukaryota</taxon>
        <taxon>Metazoa</taxon>
        <taxon>Chordata</taxon>
        <taxon>Craniata</taxon>
        <taxon>Vertebrata</taxon>
        <taxon>Euteleostomi</taxon>
        <taxon>Archelosauria</taxon>
        <taxon>Archosauria</taxon>
        <taxon>Dinosauria</taxon>
        <taxon>Saurischia</taxon>
        <taxon>Theropoda</taxon>
        <taxon>Coelurosauria</taxon>
        <taxon>Aves</taxon>
        <taxon>Neognathae</taxon>
        <taxon>Neoaves</taxon>
        <taxon>Telluraves</taxon>
        <taxon>Australaves</taxon>
        <taxon>Passeriformes</taxon>
        <taxon>Pipridae</taxon>
        <taxon>Piprites</taxon>
    </lineage>
</organism>
<comment type="similarity">
    <text evidence="1 2">Belongs to the ELL/occludin family.</text>
</comment>
<evidence type="ECO:0000256" key="1">
    <source>
        <dbReference type="ARBA" id="ARBA00009171"/>
    </source>
</evidence>
<name>A0A7L0J5N9_PIPCL</name>
<evidence type="ECO:0000313" key="5">
    <source>
        <dbReference type="Proteomes" id="UP000520962"/>
    </source>
</evidence>
<dbReference type="Pfam" id="PF07303">
    <property type="entry name" value="Occludin_ELL"/>
    <property type="match status" value="1"/>
</dbReference>
<keyword evidence="5" id="KW-1185">Reference proteome</keyword>
<dbReference type="PANTHER" id="PTHR23288">
    <property type="entry name" value="OCCLUDIN AND RNA POLYMERASE II ELONGATION FACTOR ELL"/>
    <property type="match status" value="1"/>
</dbReference>
<dbReference type="GO" id="GO:0042795">
    <property type="term" value="P:snRNA transcription by RNA polymerase II"/>
    <property type="evidence" value="ECO:0007669"/>
    <property type="project" value="TreeGrafter"/>
</dbReference>
<dbReference type="GO" id="GO:0032968">
    <property type="term" value="P:positive regulation of transcription elongation by RNA polymerase II"/>
    <property type="evidence" value="ECO:0007669"/>
    <property type="project" value="TreeGrafter"/>
</dbReference>
<feature type="domain" description="OCEL" evidence="3">
    <location>
        <begin position="3"/>
        <end position="72"/>
    </location>
</feature>
<dbReference type="GO" id="GO:0000987">
    <property type="term" value="F:cis-regulatory region sequence-specific DNA binding"/>
    <property type="evidence" value="ECO:0007669"/>
    <property type="project" value="TreeGrafter"/>
</dbReference>
<evidence type="ECO:0000259" key="3">
    <source>
        <dbReference type="PROSITE" id="PS51980"/>
    </source>
</evidence>
<evidence type="ECO:0000256" key="2">
    <source>
        <dbReference type="PROSITE-ProRule" id="PRU01324"/>
    </source>
</evidence>
<dbReference type="Gene3D" id="6.10.140.340">
    <property type="match status" value="1"/>
</dbReference>
<reference evidence="4 5" key="1">
    <citation type="submission" date="2019-09" db="EMBL/GenBank/DDBJ databases">
        <title>Bird 10,000 Genomes (B10K) Project - Family phase.</title>
        <authorList>
            <person name="Zhang G."/>
        </authorList>
    </citation>
    <scope>NUCLEOTIDE SEQUENCE [LARGE SCALE GENOMIC DNA]</scope>
    <source>
        <strain evidence="4">B10K-DU-007-02</strain>
        <tissue evidence="4">Mixed tissue sample</tissue>
    </source>
</reference>
<feature type="non-terminal residue" evidence="4">
    <location>
        <position position="1"/>
    </location>
</feature>
<dbReference type="InterPro" id="IPR031176">
    <property type="entry name" value="ELL/occludin"/>
</dbReference>
<dbReference type="InterPro" id="IPR010844">
    <property type="entry name" value="Occludin_ELL"/>
</dbReference>
<comment type="caution">
    <text evidence="4">The sequence shown here is derived from an EMBL/GenBank/DDBJ whole genome shotgun (WGS) entry which is preliminary data.</text>
</comment>
<sequence length="72" mass="8503">CSPFCIRKYRAIFSYGQCQSYKDDFSVEYGKYSELLAQMDKMAKKFRTCDEQWKFVTQGSAAYQVKKDKTVK</sequence>
<dbReference type="PROSITE" id="PS51980">
    <property type="entry name" value="OCEL"/>
    <property type="match status" value="1"/>
</dbReference>
<evidence type="ECO:0000313" key="4">
    <source>
        <dbReference type="EMBL" id="NXK38859.1"/>
    </source>
</evidence>
<dbReference type="GO" id="GO:0008023">
    <property type="term" value="C:transcription elongation factor complex"/>
    <property type="evidence" value="ECO:0007669"/>
    <property type="project" value="TreeGrafter"/>
</dbReference>
<dbReference type="Proteomes" id="UP000520962">
    <property type="component" value="Unassembled WGS sequence"/>
</dbReference>
<gene>
    <name evidence="4" type="primary">Ell2_1</name>
    <name evidence="4" type="ORF">PIPCHL_R15798</name>
</gene>
<dbReference type="AlphaFoldDB" id="A0A7L0J5N9"/>
<dbReference type="EMBL" id="VXAH01000246">
    <property type="protein sequence ID" value="NXK38859.1"/>
    <property type="molecule type" value="Genomic_DNA"/>
</dbReference>
<protein>
    <submittedName>
        <fullName evidence="4">ELL2 factor</fullName>
    </submittedName>
</protein>
<feature type="non-terminal residue" evidence="4">
    <location>
        <position position="72"/>
    </location>
</feature>
<dbReference type="PANTHER" id="PTHR23288:SF8">
    <property type="entry name" value="RNA POLYMERASE II ELONGATION FACTOR ELL2"/>
    <property type="match status" value="1"/>
</dbReference>
<dbReference type="SUPFAM" id="SSF144292">
    <property type="entry name" value="occludin/ELL-like"/>
    <property type="match status" value="1"/>
</dbReference>